<accession>A0A6A6S7L8</accession>
<dbReference type="EMBL" id="MU006779">
    <property type="protein sequence ID" value="KAF2643739.1"/>
    <property type="molecule type" value="Genomic_DNA"/>
</dbReference>
<gene>
    <name evidence="1" type="ORF">P280DRAFT_215895</name>
</gene>
<reference evidence="1" key="1">
    <citation type="journal article" date="2020" name="Stud. Mycol.">
        <title>101 Dothideomycetes genomes: a test case for predicting lifestyles and emergence of pathogens.</title>
        <authorList>
            <person name="Haridas S."/>
            <person name="Albert R."/>
            <person name="Binder M."/>
            <person name="Bloem J."/>
            <person name="Labutti K."/>
            <person name="Salamov A."/>
            <person name="Andreopoulos B."/>
            <person name="Baker S."/>
            <person name="Barry K."/>
            <person name="Bills G."/>
            <person name="Bluhm B."/>
            <person name="Cannon C."/>
            <person name="Castanera R."/>
            <person name="Culley D."/>
            <person name="Daum C."/>
            <person name="Ezra D."/>
            <person name="Gonzalez J."/>
            <person name="Henrissat B."/>
            <person name="Kuo A."/>
            <person name="Liang C."/>
            <person name="Lipzen A."/>
            <person name="Lutzoni F."/>
            <person name="Magnuson J."/>
            <person name="Mondo S."/>
            <person name="Nolan M."/>
            <person name="Ohm R."/>
            <person name="Pangilinan J."/>
            <person name="Park H.-J."/>
            <person name="Ramirez L."/>
            <person name="Alfaro M."/>
            <person name="Sun H."/>
            <person name="Tritt A."/>
            <person name="Yoshinaga Y."/>
            <person name="Zwiers L.-H."/>
            <person name="Turgeon B."/>
            <person name="Goodwin S."/>
            <person name="Spatafora J."/>
            <person name="Crous P."/>
            <person name="Grigoriev I."/>
        </authorList>
    </citation>
    <scope>NUCLEOTIDE SEQUENCE</scope>
    <source>
        <strain evidence="1">CBS 473.64</strain>
    </source>
</reference>
<dbReference type="Proteomes" id="UP000799753">
    <property type="component" value="Unassembled WGS sequence"/>
</dbReference>
<name>A0A6A6S7L8_9PLEO</name>
<organism evidence="1 2">
    <name type="scientific">Massarina eburnea CBS 473.64</name>
    <dbReference type="NCBI Taxonomy" id="1395130"/>
    <lineage>
        <taxon>Eukaryota</taxon>
        <taxon>Fungi</taxon>
        <taxon>Dikarya</taxon>
        <taxon>Ascomycota</taxon>
        <taxon>Pezizomycotina</taxon>
        <taxon>Dothideomycetes</taxon>
        <taxon>Pleosporomycetidae</taxon>
        <taxon>Pleosporales</taxon>
        <taxon>Massarineae</taxon>
        <taxon>Massarinaceae</taxon>
        <taxon>Massarina</taxon>
    </lineage>
</organism>
<keyword evidence="2" id="KW-1185">Reference proteome</keyword>
<sequence length="119" mass="12828">MCGDGAPTAPSAPLSVCSLFAVCTGADSSLSETGSSDRLSHYCSKLHPRKESIERCLEPIIKAVPSASRHICSSWIPYTVRSPAPASSIGFRAPALQRRSQTPVSCHDCQYRPNQFSYP</sequence>
<protein>
    <submittedName>
        <fullName evidence="1">Uncharacterized protein</fullName>
    </submittedName>
</protein>
<evidence type="ECO:0000313" key="1">
    <source>
        <dbReference type="EMBL" id="KAF2643739.1"/>
    </source>
</evidence>
<evidence type="ECO:0000313" key="2">
    <source>
        <dbReference type="Proteomes" id="UP000799753"/>
    </source>
</evidence>
<dbReference type="AlphaFoldDB" id="A0A6A6S7L8"/>
<proteinExistence type="predicted"/>